<dbReference type="STRING" id="1209926.A0A1G4B077"/>
<dbReference type="RefSeq" id="XP_022471864.1">
    <property type="nucleotide sequence ID" value="XM_022621640.1"/>
</dbReference>
<protein>
    <submittedName>
        <fullName evidence="1">Uncharacterized protein</fullName>
    </submittedName>
</protein>
<dbReference type="GeneID" id="34563150"/>
<evidence type="ECO:0000313" key="1">
    <source>
        <dbReference type="EMBL" id="OHE94702.1"/>
    </source>
</evidence>
<sequence length="257" mass="28245">MEMEMPSAAALAGTRLLGEVEETRLDEVLHALRIALNPDAPWTKSRHPKPYPIPGLDDLVTRNFRATKSAPLAVTGRQLPLIYALVSTLLSHPYNKTVLIIDTEHRFDATRLLCNQDDLRHAYVHRPARRGNVDGRSGGGAGMGADQIRELVAAAEGWMLYGGHHSGARQWWGTMVIGALGAGDVTTAWKGWLRVDREYVPGFSIGCSATEAVKDRQQRQEVVDAAPWAVSSQWGCFTFTDSDSTKITLDPRGSTDR</sequence>
<name>A0A1G4B077_9PEZI</name>
<gene>
    <name evidence="1" type="ORF">CORC01_10011</name>
</gene>
<reference evidence="1 2" key="1">
    <citation type="submission" date="2016-09" db="EMBL/GenBank/DDBJ databases">
        <authorList>
            <person name="Capua I."/>
            <person name="De Benedictis P."/>
            <person name="Joannis T."/>
            <person name="Lombin L.H."/>
            <person name="Cattoli G."/>
        </authorList>
    </citation>
    <scope>NUCLEOTIDE SEQUENCE [LARGE SCALE GENOMIC DNA]</scope>
    <source>
        <strain evidence="1 2">IMI 309357</strain>
    </source>
</reference>
<evidence type="ECO:0000313" key="2">
    <source>
        <dbReference type="Proteomes" id="UP000176998"/>
    </source>
</evidence>
<organism evidence="1 2">
    <name type="scientific">Colletotrichum orchidophilum</name>
    <dbReference type="NCBI Taxonomy" id="1209926"/>
    <lineage>
        <taxon>Eukaryota</taxon>
        <taxon>Fungi</taxon>
        <taxon>Dikarya</taxon>
        <taxon>Ascomycota</taxon>
        <taxon>Pezizomycotina</taxon>
        <taxon>Sordariomycetes</taxon>
        <taxon>Hypocreomycetidae</taxon>
        <taxon>Glomerellales</taxon>
        <taxon>Glomerellaceae</taxon>
        <taxon>Colletotrichum</taxon>
    </lineage>
</organism>
<dbReference type="Proteomes" id="UP000176998">
    <property type="component" value="Unassembled WGS sequence"/>
</dbReference>
<dbReference type="AlphaFoldDB" id="A0A1G4B077"/>
<keyword evidence="2" id="KW-1185">Reference proteome</keyword>
<dbReference type="EMBL" id="MJBS01000095">
    <property type="protein sequence ID" value="OHE94702.1"/>
    <property type="molecule type" value="Genomic_DNA"/>
</dbReference>
<accession>A0A1G4B077</accession>
<proteinExistence type="predicted"/>
<comment type="caution">
    <text evidence="1">The sequence shown here is derived from an EMBL/GenBank/DDBJ whole genome shotgun (WGS) entry which is preliminary data.</text>
</comment>
<dbReference type="OrthoDB" id="3596146at2759"/>